<keyword evidence="2" id="KW-1185">Reference proteome</keyword>
<accession>A0A1I4V298</accession>
<organism evidence="1 2">
    <name type="scientific">Nitrosomonas communis</name>
    <dbReference type="NCBI Taxonomy" id="44574"/>
    <lineage>
        <taxon>Bacteria</taxon>
        <taxon>Pseudomonadati</taxon>
        <taxon>Pseudomonadota</taxon>
        <taxon>Betaproteobacteria</taxon>
        <taxon>Nitrosomonadales</taxon>
        <taxon>Nitrosomonadaceae</taxon>
        <taxon>Nitrosomonas</taxon>
    </lineage>
</organism>
<sequence>MTPPIRRTHGGRSHSCRQLAYTLASTLLSEAAGRVPYKNPEVFF</sequence>
<name>A0A1I4V298_9PROT</name>
<evidence type="ECO:0000313" key="2">
    <source>
        <dbReference type="Proteomes" id="UP000183287"/>
    </source>
</evidence>
<dbReference type="AlphaFoldDB" id="A0A1I4V298"/>
<dbReference type="Proteomes" id="UP000183287">
    <property type="component" value="Unassembled WGS sequence"/>
</dbReference>
<gene>
    <name evidence="1" type="ORF">SAMN05421863_10752</name>
</gene>
<dbReference type="EMBL" id="FOUB01000075">
    <property type="protein sequence ID" value="SFM95326.1"/>
    <property type="molecule type" value="Genomic_DNA"/>
</dbReference>
<evidence type="ECO:0000313" key="1">
    <source>
        <dbReference type="EMBL" id="SFM95326.1"/>
    </source>
</evidence>
<reference evidence="2" key="1">
    <citation type="submission" date="2016-10" db="EMBL/GenBank/DDBJ databases">
        <authorList>
            <person name="Varghese N."/>
            <person name="Submissions S."/>
        </authorList>
    </citation>
    <scope>NUCLEOTIDE SEQUENCE [LARGE SCALE GENOMIC DNA]</scope>
    <source>
        <strain evidence="2">Nm44</strain>
    </source>
</reference>
<proteinExistence type="predicted"/>
<protein>
    <submittedName>
        <fullName evidence="1">Uncharacterized protein</fullName>
    </submittedName>
</protein>